<dbReference type="Gene3D" id="3.40.50.2300">
    <property type="match status" value="1"/>
</dbReference>
<organism evidence="1 2">
    <name type="scientific">Vigna mungo</name>
    <name type="common">Black gram</name>
    <name type="synonym">Phaseolus mungo</name>
    <dbReference type="NCBI Taxonomy" id="3915"/>
    <lineage>
        <taxon>Eukaryota</taxon>
        <taxon>Viridiplantae</taxon>
        <taxon>Streptophyta</taxon>
        <taxon>Embryophyta</taxon>
        <taxon>Tracheophyta</taxon>
        <taxon>Spermatophyta</taxon>
        <taxon>Magnoliopsida</taxon>
        <taxon>eudicotyledons</taxon>
        <taxon>Gunneridae</taxon>
        <taxon>Pentapetalae</taxon>
        <taxon>rosids</taxon>
        <taxon>fabids</taxon>
        <taxon>Fabales</taxon>
        <taxon>Fabaceae</taxon>
        <taxon>Papilionoideae</taxon>
        <taxon>50 kb inversion clade</taxon>
        <taxon>NPAAA clade</taxon>
        <taxon>indigoferoid/millettioid clade</taxon>
        <taxon>Phaseoleae</taxon>
        <taxon>Vigna</taxon>
    </lineage>
</organism>
<reference evidence="1 2" key="1">
    <citation type="journal article" date="2023" name="Life. Sci Alliance">
        <title>Evolutionary insights into 3D genome organization and epigenetic landscape of Vigna mungo.</title>
        <authorList>
            <person name="Junaid A."/>
            <person name="Singh B."/>
            <person name="Bhatia S."/>
        </authorList>
    </citation>
    <scope>NUCLEOTIDE SEQUENCE [LARGE SCALE GENOMIC DNA]</scope>
    <source>
        <strain evidence="1">Urdbean</strain>
    </source>
</reference>
<accession>A0AAQ3NZJ5</accession>
<protein>
    <submittedName>
        <fullName evidence="1">Uncharacterized protein</fullName>
    </submittedName>
</protein>
<proteinExistence type="predicted"/>
<evidence type="ECO:0000313" key="1">
    <source>
        <dbReference type="EMBL" id="WVZ17817.1"/>
    </source>
</evidence>
<gene>
    <name evidence="1" type="ORF">V8G54_010799</name>
</gene>
<sequence>MAKIQGDLQILVLGRNSNRKCVVEKKLVRVKDLSNGRKKFTIRVVVVNSMEWPLISKYRACVRTQSPRKFVRPIKIEKWVVVNFSAGCDVRSLVRISSSAAIEQPFDIFEEDFHNTLFSPLYRVNKMLELLQSKLPGCIVPQKVNDQYLTNVLLKINAKLGGLNSILGAEHSPSVPEFPPSLLAWTCLMAPHIKPIFLQLQR</sequence>
<dbReference type="AlphaFoldDB" id="A0AAQ3NZJ5"/>
<keyword evidence="2" id="KW-1185">Reference proteome</keyword>
<name>A0AAQ3NZJ5_VIGMU</name>
<dbReference type="Proteomes" id="UP001374535">
    <property type="component" value="Chromosome 3"/>
</dbReference>
<evidence type="ECO:0000313" key="2">
    <source>
        <dbReference type="Proteomes" id="UP001374535"/>
    </source>
</evidence>
<dbReference type="EMBL" id="CP144698">
    <property type="protein sequence ID" value="WVZ17817.1"/>
    <property type="molecule type" value="Genomic_DNA"/>
</dbReference>
<dbReference type="PANTHER" id="PTHR22891">
    <property type="entry name" value="EUKARYOTIC TRANSLATION INITIATION FACTOR 2C"/>
    <property type="match status" value="1"/>
</dbReference>